<keyword evidence="3" id="KW-0862">Zinc</keyword>
<evidence type="ECO:0000313" key="11">
    <source>
        <dbReference type="EMBL" id="RTE76732.1"/>
    </source>
</evidence>
<dbReference type="Proteomes" id="UP000287124">
    <property type="component" value="Unassembled WGS sequence"/>
</dbReference>
<dbReference type="GO" id="GO:0043565">
    <property type="term" value="F:sequence-specific DNA binding"/>
    <property type="evidence" value="ECO:0007669"/>
    <property type="project" value="TreeGrafter"/>
</dbReference>
<keyword evidence="12" id="KW-1185">Reference proteome</keyword>
<evidence type="ECO:0000313" key="12">
    <source>
        <dbReference type="Proteomes" id="UP000287124"/>
    </source>
</evidence>
<dbReference type="EMBL" id="MIKF01000143">
    <property type="protein sequence ID" value="RTE76732.1"/>
    <property type="molecule type" value="Genomic_DNA"/>
</dbReference>
<proteinExistence type="predicted"/>
<dbReference type="InterPro" id="IPR052202">
    <property type="entry name" value="Yeast_MetPath_Reg"/>
</dbReference>
<feature type="chain" id="PRO_5019178051" description="Xylanolytic transcriptional activator regulatory domain-containing protein" evidence="9">
    <location>
        <begin position="26"/>
        <end position="1207"/>
    </location>
</feature>
<dbReference type="CDD" id="cd12148">
    <property type="entry name" value="fungal_TF_MHR"/>
    <property type="match status" value="1"/>
</dbReference>
<dbReference type="PANTHER" id="PTHR47782:SF12">
    <property type="entry name" value="ZN(II)2CYS6 TRANSCRIPTION FACTOR (EUROFUNG)"/>
    <property type="match status" value="1"/>
</dbReference>
<feature type="region of interest" description="Disordered" evidence="8">
    <location>
        <begin position="1157"/>
        <end position="1186"/>
    </location>
</feature>
<evidence type="ECO:0000256" key="7">
    <source>
        <dbReference type="ARBA" id="ARBA00023242"/>
    </source>
</evidence>
<evidence type="ECO:0000259" key="10">
    <source>
        <dbReference type="SMART" id="SM00906"/>
    </source>
</evidence>
<dbReference type="Pfam" id="PF04082">
    <property type="entry name" value="Fungal_trans"/>
    <property type="match status" value="1"/>
</dbReference>
<comment type="subcellular location">
    <subcellularLocation>
        <location evidence="1">Nucleus</location>
    </subcellularLocation>
</comment>
<evidence type="ECO:0000256" key="5">
    <source>
        <dbReference type="ARBA" id="ARBA00023125"/>
    </source>
</evidence>
<dbReference type="GO" id="GO:0006351">
    <property type="term" value="P:DNA-templated transcription"/>
    <property type="evidence" value="ECO:0007669"/>
    <property type="project" value="InterPro"/>
</dbReference>
<name>A0A430LLX9_9HYPO</name>
<evidence type="ECO:0000256" key="3">
    <source>
        <dbReference type="ARBA" id="ARBA00022833"/>
    </source>
</evidence>
<keyword evidence="7" id="KW-0539">Nucleus</keyword>
<dbReference type="InterPro" id="IPR007219">
    <property type="entry name" value="XnlR_reg_dom"/>
</dbReference>
<evidence type="ECO:0000256" key="9">
    <source>
        <dbReference type="SAM" id="SignalP"/>
    </source>
</evidence>
<protein>
    <recommendedName>
        <fullName evidence="10">Xylanolytic transcriptional activator regulatory domain-containing protein</fullName>
    </recommendedName>
</protein>
<feature type="domain" description="Xylanolytic transcriptional activator regulatory" evidence="10">
    <location>
        <begin position="27"/>
        <end position="99"/>
    </location>
</feature>
<dbReference type="GO" id="GO:0008270">
    <property type="term" value="F:zinc ion binding"/>
    <property type="evidence" value="ECO:0007669"/>
    <property type="project" value="InterPro"/>
</dbReference>
<dbReference type="SMART" id="SM00906">
    <property type="entry name" value="Fungal_trans"/>
    <property type="match status" value="1"/>
</dbReference>
<feature type="compositionally biased region" description="Acidic residues" evidence="8">
    <location>
        <begin position="1169"/>
        <end position="1186"/>
    </location>
</feature>
<sequence>MLPPAQIQNLLLVFVFATLHDVGIASTWEIIRQGMRVCVKYGFHSRETAIGDLLQEHLRRRIFWSAYISDRHCSQNLGRPVALAEEDITIDLPINQDDDKIKAGEPEIPGRYTEVTNLRASLVEQIETAKTWTDALEAWYNSSIVKPTPTNAYETKQYLDINFHRERMKFLSYLVLPSDNAQNTTASIDHLWQYTLSAYQILLAYQKQSNDSFLKPNWMYVQDVLKSGFGILYCAVGIPEHRRQHNEGVSLTPSELDTVVNALKICGETLSKIMAEWQTVQRHTNAFMQMSEAVLEPIASTTRNATREQSHAEHGGELQVLKETIDKLECGKGTWEKSKLVVTYPFNQKKLTQVQDQLFKTTGALGTVFHVLVLRENTSISNDIDALRNAVRDSILFSQEVFGRIQTEVEQNRAMAVSTHELIQSVSVTLLEKLDSVVQGQAQLLWVQHERQITEPTRQIDAPQHLKNADLETKSIQAHTAGTCSCEEARRKTSKQSLQRWSKLPDNFSTTLVEELMTELQEAYSLPDVSPRDVDEFGRNTAHLCITGFGHLLYNSTSSGEAGQLLDGLETLLSFLSKVMHVDIFVGENHNGSMLGYLVANGFPSLLPRVYDVFRRLKPEFDPGCDQKAMWDHLEFRNWERRRHLKMFRDTFHDRPDIIEDLGYGELFLAISKRDKSKLQQLINSPSFAKYLDERDFFQHNVLHLCINWKDGLKLLLQQRVTHCLANESDFLRFTPLHYALIHSGKAYYSADGTIRGKCCEPLEMLLSTDCRIFLNTFSNIALEDSSPDGAMLLLQHLKLRRERLRDLAMTHLSKSDLRDLGVTKNELPDTAAAELWDRLQLLYQKGTIRELHDALNPLNPLTQDNPQYDRRRSLFHCLTSPRDAEMAFNIGFQSIDAPDSTGVTPILSSSLHHAHPLGAYQKYVIYDGWLIAKGAKLDYSINSLKLSAAHRLAQVSAWWARADYAEGSAGTRMPPGVYRVLSAVCGSKLESSLPCPCSPRKLSRPLHYFFAMALEDVVNSGYGFYYMSPFGSYPKAIHLAVHLVGLLDQATTTSLDMAYMAKSIIHLLTMNWLGIRHLERCNAVITRNEDEVQTIREEEEWDYMLDEGRCLTEELEKLTAEFEQEFISQKVSIEEFLWNHWLKKMREKWKKREPLSKKQKQDLGDIGVDMESDSESDCDLYDPDFDEGESVLPILARGRLMRKKTD</sequence>
<organism evidence="11 12">
    <name type="scientific">Fusarium euwallaceae</name>
    <dbReference type="NCBI Taxonomy" id="1147111"/>
    <lineage>
        <taxon>Eukaryota</taxon>
        <taxon>Fungi</taxon>
        <taxon>Dikarya</taxon>
        <taxon>Ascomycota</taxon>
        <taxon>Pezizomycotina</taxon>
        <taxon>Sordariomycetes</taxon>
        <taxon>Hypocreomycetidae</taxon>
        <taxon>Hypocreales</taxon>
        <taxon>Nectriaceae</taxon>
        <taxon>Fusarium</taxon>
        <taxon>Fusarium solani species complex</taxon>
    </lineage>
</organism>
<evidence type="ECO:0000256" key="6">
    <source>
        <dbReference type="ARBA" id="ARBA00023163"/>
    </source>
</evidence>
<keyword evidence="4" id="KW-0805">Transcription regulation</keyword>
<reference evidence="11 12" key="1">
    <citation type="submission" date="2017-06" db="EMBL/GenBank/DDBJ databases">
        <title>Comparative genomic analysis of Ambrosia Fusariam Clade fungi.</title>
        <authorList>
            <person name="Stajich J.E."/>
            <person name="Carrillo J."/>
            <person name="Kijimoto T."/>
            <person name="Eskalen A."/>
            <person name="O'Donnell K."/>
            <person name="Kasson M."/>
        </authorList>
    </citation>
    <scope>NUCLEOTIDE SEQUENCE [LARGE SCALE GENOMIC DNA]</scope>
    <source>
        <strain evidence="11 12">UCR1854</strain>
    </source>
</reference>
<comment type="caution">
    <text evidence="11">The sequence shown here is derived from an EMBL/GenBank/DDBJ whole genome shotgun (WGS) entry which is preliminary data.</text>
</comment>
<keyword evidence="2" id="KW-0479">Metal-binding</keyword>
<accession>A0A430LLX9</accession>
<dbReference type="GO" id="GO:0005634">
    <property type="term" value="C:nucleus"/>
    <property type="evidence" value="ECO:0007669"/>
    <property type="project" value="UniProtKB-SubCell"/>
</dbReference>
<dbReference type="GO" id="GO:0000981">
    <property type="term" value="F:DNA-binding transcription factor activity, RNA polymerase II-specific"/>
    <property type="evidence" value="ECO:0007669"/>
    <property type="project" value="TreeGrafter"/>
</dbReference>
<keyword evidence="9" id="KW-0732">Signal</keyword>
<keyword evidence="6" id="KW-0804">Transcription</keyword>
<dbReference type="AlphaFoldDB" id="A0A430LLX9"/>
<gene>
    <name evidence="11" type="ORF">BHE90_008800</name>
</gene>
<evidence type="ECO:0000256" key="8">
    <source>
        <dbReference type="SAM" id="MobiDB-lite"/>
    </source>
</evidence>
<dbReference type="GO" id="GO:0045944">
    <property type="term" value="P:positive regulation of transcription by RNA polymerase II"/>
    <property type="evidence" value="ECO:0007669"/>
    <property type="project" value="TreeGrafter"/>
</dbReference>
<keyword evidence="5" id="KW-0238">DNA-binding</keyword>
<feature type="signal peptide" evidence="9">
    <location>
        <begin position="1"/>
        <end position="25"/>
    </location>
</feature>
<evidence type="ECO:0000256" key="2">
    <source>
        <dbReference type="ARBA" id="ARBA00022723"/>
    </source>
</evidence>
<dbReference type="PANTHER" id="PTHR47782">
    <property type="entry name" value="ZN(II)2CYS6 TRANSCRIPTION FACTOR (EUROFUNG)-RELATED"/>
    <property type="match status" value="1"/>
</dbReference>
<evidence type="ECO:0000256" key="4">
    <source>
        <dbReference type="ARBA" id="ARBA00023015"/>
    </source>
</evidence>
<evidence type="ECO:0000256" key="1">
    <source>
        <dbReference type="ARBA" id="ARBA00004123"/>
    </source>
</evidence>